<dbReference type="SUPFAM" id="SSF48113">
    <property type="entry name" value="Heme-dependent peroxidases"/>
    <property type="match status" value="1"/>
</dbReference>
<keyword evidence="2" id="KW-0964">Secreted</keyword>
<comment type="subcellular location">
    <subcellularLocation>
        <location evidence="1">Secreted</location>
    </subcellularLocation>
</comment>
<evidence type="ECO:0000256" key="2">
    <source>
        <dbReference type="ARBA" id="ARBA00022525"/>
    </source>
</evidence>
<protein>
    <recommendedName>
        <fullName evidence="7">Heme peroxidase</fullName>
    </recommendedName>
</protein>
<dbReference type="PROSITE" id="PS50292">
    <property type="entry name" value="PEROXIDASE_3"/>
    <property type="match status" value="1"/>
</dbReference>
<dbReference type="EMBL" id="JAMTCS010000003">
    <property type="protein sequence ID" value="MCP2263862.1"/>
    <property type="molecule type" value="Genomic_DNA"/>
</dbReference>
<reference evidence="5" key="1">
    <citation type="submission" date="2022-06" db="EMBL/GenBank/DDBJ databases">
        <title>Genomic Encyclopedia of Archaeal and Bacterial Type Strains, Phase II (KMG-II): from individual species to whole genera.</title>
        <authorList>
            <person name="Goeker M."/>
        </authorList>
    </citation>
    <scope>NUCLEOTIDE SEQUENCE</scope>
    <source>
        <strain evidence="5">DSM 26652</strain>
    </source>
</reference>
<dbReference type="InterPro" id="IPR010255">
    <property type="entry name" value="Haem_peroxidase_sf"/>
</dbReference>
<dbReference type="InterPro" id="IPR037120">
    <property type="entry name" value="Haem_peroxidase_sf_animal"/>
</dbReference>
<name>A0A9X2G227_9MICO</name>
<dbReference type="GO" id="GO:0004601">
    <property type="term" value="F:peroxidase activity"/>
    <property type="evidence" value="ECO:0007669"/>
    <property type="project" value="InterPro"/>
</dbReference>
<feature type="compositionally biased region" description="Pro residues" evidence="4">
    <location>
        <begin position="123"/>
        <end position="140"/>
    </location>
</feature>
<dbReference type="GO" id="GO:0006979">
    <property type="term" value="P:response to oxidative stress"/>
    <property type="evidence" value="ECO:0007669"/>
    <property type="project" value="InterPro"/>
</dbReference>
<dbReference type="GO" id="GO:0005576">
    <property type="term" value="C:extracellular region"/>
    <property type="evidence" value="ECO:0007669"/>
    <property type="project" value="UniProtKB-SubCell"/>
</dbReference>
<accession>A0A9X2G227</accession>
<dbReference type="PANTHER" id="PTHR11475:SF4">
    <property type="entry name" value="CHORION PEROXIDASE"/>
    <property type="match status" value="1"/>
</dbReference>
<evidence type="ECO:0000256" key="3">
    <source>
        <dbReference type="ARBA" id="ARBA00023180"/>
    </source>
</evidence>
<evidence type="ECO:0000313" key="5">
    <source>
        <dbReference type="EMBL" id="MCP2263862.1"/>
    </source>
</evidence>
<feature type="compositionally biased region" description="Polar residues" evidence="4">
    <location>
        <begin position="1"/>
        <end position="13"/>
    </location>
</feature>
<sequence length="644" mass="69999">MAQTTQVPSQGDPNRSPHEAVDLAQTPAGRTVRRIGHGGVFVPADSNPGTAPQDSTATLMPRTEAAVRRDLREHRFDATTSFDYLLRDLARRFPQAHLPVGDQVDATRDALMRLGAGMIEAPAGPPPAPAPGTPPAPPAPSRDSTVPAVYTYWGQFIDHDITLNTNGPDDGSGPGGDQALGDVVADPFRAFDPDVVRRSLHNGRIPLLDLDSLYGSGPRFAGEKDRGATRSEAAYVPDSAKLRLGRVGTEPIGPFSLVAPGDDPQRDLPRSAEPGSERMPLIPDSRNDENLVVAQFHVAMIRFHNAVVDWVARHEPWFATTQRELFDRAQQLVRFHYQWLVVHDYLRTLTKAGVLDSVLAEGPTLFRPARRISMPLEFAVAAFRFGHSMVRGAYDFNVNFTGTGPGGVATLDQLFQFTGNGGLSPDPAAPLPALPSNWPIEWPRLTDKGDPLAFRMARKIDPFLADGLGDLLNEGNTAPAPIKALLKQLAQRNLLRGYMLAIPTGEAVARALRVRPLTPEQLRRNASPEVVAALDDLDGTPLWYYVLKEAEVQGNGNFLGEVGSRVLVETFLYLLRLDPDSFMRRPGGDWNPGYGVRFEDGRLVTTITDLLAFAGVFPVGEDEAGLPRFRRGPAGMGYAGHDGA</sequence>
<dbReference type="InterPro" id="IPR019791">
    <property type="entry name" value="Haem_peroxidase_animal"/>
</dbReference>
<dbReference type="Pfam" id="PF03098">
    <property type="entry name" value="An_peroxidase"/>
    <property type="match status" value="1"/>
</dbReference>
<dbReference type="CDD" id="cd09819">
    <property type="entry name" value="An_peroxidase_bacterial_1"/>
    <property type="match status" value="1"/>
</dbReference>
<gene>
    <name evidence="5" type="ORF">APR03_001198</name>
</gene>
<dbReference type="Gene3D" id="1.10.640.10">
    <property type="entry name" value="Haem peroxidase domain superfamily, animal type"/>
    <property type="match status" value="1"/>
</dbReference>
<organism evidence="5 6">
    <name type="scientific">Promicromonospora thailandica</name>
    <dbReference type="NCBI Taxonomy" id="765201"/>
    <lineage>
        <taxon>Bacteria</taxon>
        <taxon>Bacillati</taxon>
        <taxon>Actinomycetota</taxon>
        <taxon>Actinomycetes</taxon>
        <taxon>Micrococcales</taxon>
        <taxon>Promicromonosporaceae</taxon>
        <taxon>Promicromonospora</taxon>
    </lineage>
</organism>
<dbReference type="GO" id="GO:0020037">
    <property type="term" value="F:heme binding"/>
    <property type="evidence" value="ECO:0007669"/>
    <property type="project" value="InterPro"/>
</dbReference>
<evidence type="ECO:0000256" key="1">
    <source>
        <dbReference type="ARBA" id="ARBA00004613"/>
    </source>
</evidence>
<proteinExistence type="predicted"/>
<dbReference type="AlphaFoldDB" id="A0A9X2G227"/>
<keyword evidence="3" id="KW-0325">Glycoprotein</keyword>
<dbReference type="PANTHER" id="PTHR11475">
    <property type="entry name" value="OXIDASE/PEROXIDASE"/>
    <property type="match status" value="1"/>
</dbReference>
<evidence type="ECO:0000313" key="6">
    <source>
        <dbReference type="Proteomes" id="UP001139493"/>
    </source>
</evidence>
<feature type="region of interest" description="Disordered" evidence="4">
    <location>
        <begin position="1"/>
        <end position="33"/>
    </location>
</feature>
<dbReference type="PRINTS" id="PR00457">
    <property type="entry name" value="ANPEROXIDASE"/>
</dbReference>
<comment type="caution">
    <text evidence="5">The sequence shown here is derived from an EMBL/GenBank/DDBJ whole genome shotgun (WGS) entry which is preliminary data.</text>
</comment>
<evidence type="ECO:0000256" key="4">
    <source>
        <dbReference type="SAM" id="MobiDB-lite"/>
    </source>
</evidence>
<feature type="region of interest" description="Disordered" evidence="4">
    <location>
        <begin position="255"/>
        <end position="284"/>
    </location>
</feature>
<keyword evidence="6" id="KW-1185">Reference proteome</keyword>
<evidence type="ECO:0008006" key="7">
    <source>
        <dbReference type="Google" id="ProtNLM"/>
    </source>
</evidence>
<feature type="region of interest" description="Disordered" evidence="4">
    <location>
        <begin position="120"/>
        <end position="145"/>
    </location>
</feature>
<dbReference type="RefSeq" id="WP_253833666.1">
    <property type="nucleotide sequence ID" value="NZ_JAMTCS010000003.1"/>
</dbReference>
<dbReference type="Proteomes" id="UP001139493">
    <property type="component" value="Unassembled WGS sequence"/>
</dbReference>